<keyword evidence="1" id="KW-0802">TPR repeat</keyword>
<protein>
    <submittedName>
        <fullName evidence="4">Tetratricopeptide repeat protein</fullName>
    </submittedName>
</protein>
<feature type="compositionally biased region" description="Basic and acidic residues" evidence="2">
    <location>
        <begin position="9"/>
        <end position="26"/>
    </location>
</feature>
<dbReference type="InterPro" id="IPR011990">
    <property type="entry name" value="TPR-like_helical_dom_sf"/>
</dbReference>
<proteinExistence type="predicted"/>
<dbReference type="KEGG" id="agv:OJF2_23750"/>
<feature type="transmembrane region" description="Helical" evidence="3">
    <location>
        <begin position="153"/>
        <end position="178"/>
    </location>
</feature>
<dbReference type="InterPro" id="IPR019734">
    <property type="entry name" value="TPR_rpt"/>
</dbReference>
<feature type="transmembrane region" description="Helical" evidence="3">
    <location>
        <begin position="103"/>
        <end position="123"/>
    </location>
</feature>
<dbReference type="OrthoDB" id="9766710at2"/>
<accession>A0A5B9W0V1</accession>
<evidence type="ECO:0000313" key="4">
    <source>
        <dbReference type="EMBL" id="QEH33844.1"/>
    </source>
</evidence>
<feature type="transmembrane region" description="Helical" evidence="3">
    <location>
        <begin position="78"/>
        <end position="97"/>
    </location>
</feature>
<gene>
    <name evidence="4" type="ORF">OJF2_23750</name>
</gene>
<feature type="transmembrane region" description="Helical" evidence="3">
    <location>
        <begin position="33"/>
        <end position="57"/>
    </location>
</feature>
<keyword evidence="3" id="KW-1133">Transmembrane helix</keyword>
<keyword evidence="5" id="KW-1185">Reference proteome</keyword>
<name>A0A5B9W0V1_9BACT</name>
<evidence type="ECO:0000313" key="5">
    <source>
        <dbReference type="Proteomes" id="UP000324233"/>
    </source>
</evidence>
<evidence type="ECO:0000256" key="3">
    <source>
        <dbReference type="SAM" id="Phobius"/>
    </source>
</evidence>
<dbReference type="SUPFAM" id="SSF48452">
    <property type="entry name" value="TPR-like"/>
    <property type="match status" value="1"/>
</dbReference>
<keyword evidence="3" id="KW-0812">Transmembrane</keyword>
<feature type="region of interest" description="Disordered" evidence="2">
    <location>
        <begin position="1"/>
        <end position="26"/>
    </location>
</feature>
<dbReference type="Proteomes" id="UP000324233">
    <property type="component" value="Chromosome"/>
</dbReference>
<feature type="repeat" description="TPR" evidence="1">
    <location>
        <begin position="348"/>
        <end position="381"/>
    </location>
</feature>
<dbReference type="AlphaFoldDB" id="A0A5B9W0V1"/>
<reference evidence="4 5" key="1">
    <citation type="submission" date="2019-08" db="EMBL/GenBank/DDBJ databases">
        <title>Deep-cultivation of Planctomycetes and their phenomic and genomic characterization uncovers novel biology.</title>
        <authorList>
            <person name="Wiegand S."/>
            <person name="Jogler M."/>
            <person name="Boedeker C."/>
            <person name="Pinto D."/>
            <person name="Vollmers J."/>
            <person name="Rivas-Marin E."/>
            <person name="Kohn T."/>
            <person name="Peeters S.H."/>
            <person name="Heuer A."/>
            <person name="Rast P."/>
            <person name="Oberbeckmann S."/>
            <person name="Bunk B."/>
            <person name="Jeske O."/>
            <person name="Meyerdierks A."/>
            <person name="Storesund J.E."/>
            <person name="Kallscheuer N."/>
            <person name="Luecker S."/>
            <person name="Lage O.M."/>
            <person name="Pohl T."/>
            <person name="Merkel B.J."/>
            <person name="Hornburger P."/>
            <person name="Mueller R.-W."/>
            <person name="Bruemmer F."/>
            <person name="Labrenz M."/>
            <person name="Spormann A.M."/>
            <person name="Op den Camp H."/>
            <person name="Overmann J."/>
            <person name="Amann R."/>
            <person name="Jetten M.S.M."/>
            <person name="Mascher T."/>
            <person name="Medema M.H."/>
            <person name="Devos D.P."/>
            <person name="Kaster A.-K."/>
            <person name="Ovreas L."/>
            <person name="Rohde M."/>
            <person name="Galperin M.Y."/>
            <person name="Jogler C."/>
        </authorList>
    </citation>
    <scope>NUCLEOTIDE SEQUENCE [LARGE SCALE GENOMIC DNA]</scope>
    <source>
        <strain evidence="4 5">OJF2</strain>
    </source>
</reference>
<feature type="region of interest" description="Disordered" evidence="2">
    <location>
        <begin position="435"/>
        <end position="464"/>
    </location>
</feature>
<dbReference type="PROSITE" id="PS50005">
    <property type="entry name" value="TPR"/>
    <property type="match status" value="1"/>
</dbReference>
<evidence type="ECO:0000256" key="1">
    <source>
        <dbReference type="PROSITE-ProRule" id="PRU00339"/>
    </source>
</evidence>
<organism evidence="4 5">
    <name type="scientific">Aquisphaera giovannonii</name>
    <dbReference type="NCBI Taxonomy" id="406548"/>
    <lineage>
        <taxon>Bacteria</taxon>
        <taxon>Pseudomonadati</taxon>
        <taxon>Planctomycetota</taxon>
        <taxon>Planctomycetia</taxon>
        <taxon>Isosphaerales</taxon>
        <taxon>Isosphaeraceae</taxon>
        <taxon>Aquisphaera</taxon>
    </lineage>
</organism>
<dbReference type="Gene3D" id="1.25.40.10">
    <property type="entry name" value="Tetratricopeptide repeat domain"/>
    <property type="match status" value="1"/>
</dbReference>
<feature type="transmembrane region" description="Helical" evidence="3">
    <location>
        <begin position="199"/>
        <end position="223"/>
    </location>
</feature>
<evidence type="ECO:0000256" key="2">
    <source>
        <dbReference type="SAM" id="MobiDB-lite"/>
    </source>
</evidence>
<sequence length="464" mass="50396">MQTIAIPDGETRGAADGGRVDDESPECGRTDRITAWMIALGTATLVCAFGDAVVAFLEWRRLPSSSWRTSGLFFREQSPLLVVGMCWPLLIALLARGSQGGRYLPMAALTFFAMSLGGVWNIVQAIAFPADGTLIVGSFSIPAFSLARGSPSAWTQALLGMAQLATELFVAIAAWLECRAWPARLAPDSTFRDRVRGRLAFYLTLAFLLVCIRVPIWSGYVALVNRSASLRSYVLTSGPAGRTAGPGVGVGARDPGPVGTAPLRLGEARRLAEELRDREAAAAYEAAITLLDGLAKAASPPSDIGATLALASNNLAWLLATCEDQSVRNPAEAVRLAERAVELAEDEGTYWNTLGAAYCRMGRWEEARRALSRSMELRTEQGDAFDWFFLAIVEWHRGHEGLARWWYEKAVEWTASHRPRDRELRLFREEASKLLRLPATPSPPDEKPGPTPPAASTDAGPTRP</sequence>
<dbReference type="EMBL" id="CP042997">
    <property type="protein sequence ID" value="QEH33844.1"/>
    <property type="molecule type" value="Genomic_DNA"/>
</dbReference>
<dbReference type="RefSeq" id="WP_148593845.1">
    <property type="nucleotide sequence ID" value="NZ_CP042997.1"/>
</dbReference>
<keyword evidence="3" id="KW-0472">Membrane</keyword>